<name>A0ABQ5D266_9ASTR</name>
<keyword evidence="2" id="KW-0862">Zinc</keyword>
<dbReference type="InterPro" id="IPR039537">
    <property type="entry name" value="Retrotran_Ty1/copia-like"/>
</dbReference>
<feature type="region of interest" description="Disordered" evidence="4">
    <location>
        <begin position="940"/>
        <end position="998"/>
    </location>
</feature>
<evidence type="ECO:0000256" key="3">
    <source>
        <dbReference type="SAM" id="Coils"/>
    </source>
</evidence>
<protein>
    <submittedName>
        <fullName evidence="7">Ribonuclease H-like domain-containing protein</fullName>
    </submittedName>
</protein>
<evidence type="ECO:0000256" key="4">
    <source>
        <dbReference type="SAM" id="MobiDB-lite"/>
    </source>
</evidence>
<evidence type="ECO:0000259" key="5">
    <source>
        <dbReference type="PROSITE" id="PS50158"/>
    </source>
</evidence>
<evidence type="ECO:0000313" key="8">
    <source>
        <dbReference type="Proteomes" id="UP001151760"/>
    </source>
</evidence>
<sequence>MVAAKVIANGDSPPPKKNVDGIEQTYSPTTAEEKLVRKNELKARGTLLMALPNEHQLKFNTYKNVKSLMEAIEKRFRVYHLSEYTLIWRNKPDLETLSMDNLYNNLKIYKAEVMMSSSTSQNTQNVAFVSSNITGRTNEVVKTAHGVSAANSKDNASTLPSVDSLSDAVIYSFFASQSNSSQLDSEDLKQIDPDDLEETDLKWQMAMLTMRTKRFLKKTRRNLDVNGTDIIGFDKTKVECYNCHRRGHFASECRTPKYQDNRNRETTKRNVPVEETTSKALGMIGVTRLKKDQPILHLWIIILQVLQVQTLRAYKAGLESVEARLEVYKKNEAIFKEDIKILKLVIKLRDNALTELRMKFEKAEKERDDLKLTLEKFGNSSKNLSKLNFMPPKHDLVLAGEDGYVFSESITSVPAVATSEVKTSESKPKSVSKPLIEDWISNSESENEFKSRKPSNAKVEFVKSNKHEKSPRESVKKLENNKQAKYPRKNSQSPRAVLMKSDLKTLNTARQNSLKEAVSVNTARPINTAFPRPTGNCAIPASNVFNKAHSHVSMPFNKFTTNKNSNFNEKVNTVRGNVTTVGPKAVLELQEKGIIDIGCSRHMTGNMSYLSNYEEIDGGYVAFGGDTKGGKITSKGKIRTGKLDIEDVYFVKELKFNLFSVLEMCDKKNSVLFTDTECVVLSSDFKLTDESHVLLKVPRKDNMYNIDLKNVIPQGGLTCLFAKATTEESNLWHRRLGHGIKREFSVARTPQQNRVAERKNKTLIEVARTKLADSKLPTTFWAEAVNTSCYVHNRVLVIKPHNKTPYELFKGRPLTISFMRPFRCHVTILNTLDHLGKFNGKADEGFFVGYSVNNKSFRVFNNRTRIVEETLHITFFENKPNVVGSKPEWLFNIDSLKKSINYKPVVAGNQTNGNACTKESIDACQAGKKTLPSHEYCDDADKARMERDSPDTGFKLSGEKEKKDAEDPGNEDSEVESIEEPRVNQEKDANVLSGCDDDPKMTKLEDIVYSNDDEDVGAEADMNNLDAFMPVSPIPTTRIQKDHPIEQIIIDLKSAPQTRKMTKNMTERAMFSSVQQRTNHKDFQNCMFACFLSQEEPKKIIQALKDLTWIEAMQEELL</sequence>
<dbReference type="InterPro" id="IPR001878">
    <property type="entry name" value="Znf_CCHC"/>
</dbReference>
<dbReference type="Pfam" id="PF25597">
    <property type="entry name" value="SH3_retrovirus"/>
    <property type="match status" value="1"/>
</dbReference>
<keyword evidence="8" id="KW-1185">Reference proteome</keyword>
<feature type="compositionally biased region" description="Basic and acidic residues" evidence="4">
    <location>
        <begin position="940"/>
        <end position="950"/>
    </location>
</feature>
<dbReference type="PANTHER" id="PTHR42648">
    <property type="entry name" value="TRANSPOSASE, PUTATIVE-RELATED"/>
    <property type="match status" value="1"/>
</dbReference>
<reference evidence="7" key="1">
    <citation type="journal article" date="2022" name="Int. J. Mol. Sci.">
        <title>Draft Genome of Tanacetum Coccineum: Genomic Comparison of Closely Related Tanacetum-Family Plants.</title>
        <authorList>
            <person name="Yamashiro T."/>
            <person name="Shiraishi A."/>
            <person name="Nakayama K."/>
            <person name="Satake H."/>
        </authorList>
    </citation>
    <scope>NUCLEOTIDE SEQUENCE</scope>
</reference>
<dbReference type="PROSITE" id="PS50994">
    <property type="entry name" value="INTEGRASE"/>
    <property type="match status" value="1"/>
</dbReference>
<feature type="domain" description="CCHC-type" evidence="5">
    <location>
        <begin position="240"/>
        <end position="254"/>
    </location>
</feature>
<feature type="compositionally biased region" description="Acidic residues" evidence="4">
    <location>
        <begin position="967"/>
        <end position="978"/>
    </location>
</feature>
<reference evidence="7" key="2">
    <citation type="submission" date="2022-01" db="EMBL/GenBank/DDBJ databases">
        <authorList>
            <person name="Yamashiro T."/>
            <person name="Shiraishi A."/>
            <person name="Satake H."/>
            <person name="Nakayama K."/>
        </authorList>
    </citation>
    <scope>NUCLEOTIDE SEQUENCE</scope>
</reference>
<dbReference type="InterPro" id="IPR012337">
    <property type="entry name" value="RNaseH-like_sf"/>
</dbReference>
<keyword evidence="2" id="KW-0863">Zinc-finger</keyword>
<feature type="region of interest" description="Disordered" evidence="4">
    <location>
        <begin position="1"/>
        <end position="23"/>
    </location>
</feature>
<dbReference type="PROSITE" id="PS50158">
    <property type="entry name" value="ZF_CCHC"/>
    <property type="match status" value="1"/>
</dbReference>
<feature type="compositionally biased region" description="Basic and acidic residues" evidence="4">
    <location>
        <begin position="463"/>
        <end position="482"/>
    </location>
</feature>
<dbReference type="Gene3D" id="4.10.60.10">
    <property type="entry name" value="Zinc finger, CCHC-type"/>
    <property type="match status" value="1"/>
</dbReference>
<evidence type="ECO:0000256" key="2">
    <source>
        <dbReference type="PROSITE-ProRule" id="PRU00047"/>
    </source>
</evidence>
<dbReference type="Gene3D" id="3.30.420.10">
    <property type="entry name" value="Ribonuclease H-like superfamily/Ribonuclease H"/>
    <property type="match status" value="1"/>
</dbReference>
<feature type="coiled-coil region" evidence="3">
    <location>
        <begin position="311"/>
        <end position="380"/>
    </location>
</feature>
<dbReference type="InterPro" id="IPR054722">
    <property type="entry name" value="PolX-like_BBD"/>
</dbReference>
<evidence type="ECO:0000259" key="6">
    <source>
        <dbReference type="PROSITE" id="PS50994"/>
    </source>
</evidence>
<dbReference type="SUPFAM" id="SSF53098">
    <property type="entry name" value="Ribonuclease H-like"/>
    <property type="match status" value="1"/>
</dbReference>
<keyword evidence="1" id="KW-0645">Protease</keyword>
<dbReference type="InterPro" id="IPR001584">
    <property type="entry name" value="Integrase_cat-core"/>
</dbReference>
<feature type="compositionally biased region" description="Basic and acidic residues" evidence="4">
    <location>
        <begin position="979"/>
        <end position="989"/>
    </location>
</feature>
<evidence type="ECO:0000313" key="7">
    <source>
        <dbReference type="EMBL" id="GJT33068.1"/>
    </source>
</evidence>
<dbReference type="Proteomes" id="UP001151760">
    <property type="component" value="Unassembled WGS sequence"/>
</dbReference>
<dbReference type="InterPro" id="IPR057670">
    <property type="entry name" value="SH3_retrovirus"/>
</dbReference>
<feature type="domain" description="Integrase catalytic" evidence="6">
    <location>
        <begin position="738"/>
        <end position="813"/>
    </location>
</feature>
<proteinExistence type="predicted"/>
<evidence type="ECO:0000256" key="1">
    <source>
        <dbReference type="ARBA" id="ARBA00022670"/>
    </source>
</evidence>
<feature type="compositionally biased region" description="Basic and acidic residues" evidence="4">
    <location>
        <begin position="957"/>
        <end position="966"/>
    </location>
</feature>
<keyword evidence="3" id="KW-0175">Coiled coil</keyword>
<dbReference type="InterPro" id="IPR036397">
    <property type="entry name" value="RNaseH_sf"/>
</dbReference>
<keyword evidence="2" id="KW-0479">Metal-binding</keyword>
<gene>
    <name evidence="7" type="ORF">Tco_0923487</name>
</gene>
<dbReference type="PANTHER" id="PTHR42648:SF32">
    <property type="entry name" value="RIBONUCLEASE H-LIKE DOMAIN, GAG-PRE-INTEGRASE DOMAIN PROTEIN-RELATED"/>
    <property type="match status" value="1"/>
</dbReference>
<comment type="caution">
    <text evidence="7">The sequence shown here is derived from an EMBL/GenBank/DDBJ whole genome shotgun (WGS) entry which is preliminary data.</text>
</comment>
<organism evidence="7 8">
    <name type="scientific">Tanacetum coccineum</name>
    <dbReference type="NCBI Taxonomy" id="301880"/>
    <lineage>
        <taxon>Eukaryota</taxon>
        <taxon>Viridiplantae</taxon>
        <taxon>Streptophyta</taxon>
        <taxon>Embryophyta</taxon>
        <taxon>Tracheophyta</taxon>
        <taxon>Spermatophyta</taxon>
        <taxon>Magnoliopsida</taxon>
        <taxon>eudicotyledons</taxon>
        <taxon>Gunneridae</taxon>
        <taxon>Pentapetalae</taxon>
        <taxon>asterids</taxon>
        <taxon>campanulids</taxon>
        <taxon>Asterales</taxon>
        <taxon>Asteraceae</taxon>
        <taxon>Asteroideae</taxon>
        <taxon>Anthemideae</taxon>
        <taxon>Anthemidinae</taxon>
        <taxon>Tanacetum</taxon>
    </lineage>
</organism>
<dbReference type="SMART" id="SM00343">
    <property type="entry name" value="ZnF_C2HC"/>
    <property type="match status" value="1"/>
</dbReference>
<keyword evidence="1" id="KW-0378">Hydrolase</keyword>
<dbReference type="SUPFAM" id="SSF57756">
    <property type="entry name" value="Retrovirus zinc finger-like domains"/>
    <property type="match status" value="1"/>
</dbReference>
<dbReference type="EMBL" id="BQNB010014846">
    <property type="protein sequence ID" value="GJT33068.1"/>
    <property type="molecule type" value="Genomic_DNA"/>
</dbReference>
<dbReference type="Pfam" id="PF22936">
    <property type="entry name" value="Pol_BBD"/>
    <property type="match status" value="1"/>
</dbReference>
<feature type="region of interest" description="Disordered" evidence="4">
    <location>
        <begin position="463"/>
        <end position="496"/>
    </location>
</feature>
<dbReference type="InterPro" id="IPR036875">
    <property type="entry name" value="Znf_CCHC_sf"/>
</dbReference>
<accession>A0ABQ5D266</accession>